<feature type="non-terminal residue" evidence="1">
    <location>
        <position position="1"/>
    </location>
</feature>
<reference evidence="1 2" key="1">
    <citation type="submission" date="2019-09" db="EMBL/GenBank/DDBJ databases">
        <title>Bird 10,000 Genomes (B10K) Project - Family phase.</title>
        <authorList>
            <person name="Zhang G."/>
        </authorList>
    </citation>
    <scope>NUCLEOTIDE SEQUENCE [LARGE SCALE GENOMIC DNA]</scope>
    <source>
        <strain evidence="1">B10K-DU-012-58</strain>
        <tissue evidence="1">Muscle</tissue>
    </source>
</reference>
<dbReference type="OrthoDB" id="9306952at2759"/>
<keyword evidence="2" id="KW-1185">Reference proteome</keyword>
<organism evidence="1 2">
    <name type="scientific">Pandion haliaetus</name>
    <name type="common">Osprey</name>
    <name type="synonym">Falco haliaetus</name>
    <dbReference type="NCBI Taxonomy" id="56262"/>
    <lineage>
        <taxon>Eukaryota</taxon>
        <taxon>Metazoa</taxon>
        <taxon>Chordata</taxon>
        <taxon>Craniata</taxon>
        <taxon>Vertebrata</taxon>
        <taxon>Euteleostomi</taxon>
        <taxon>Archelosauria</taxon>
        <taxon>Archosauria</taxon>
        <taxon>Dinosauria</taxon>
        <taxon>Saurischia</taxon>
        <taxon>Theropoda</taxon>
        <taxon>Coelurosauria</taxon>
        <taxon>Aves</taxon>
        <taxon>Neognathae</taxon>
        <taxon>Neoaves</taxon>
        <taxon>Telluraves</taxon>
        <taxon>Accipitrimorphae</taxon>
        <taxon>Accipitriformes</taxon>
        <taxon>Pandionidae</taxon>
        <taxon>Pandion</taxon>
    </lineage>
</organism>
<sequence length="83" mass="9565">KDAYVDLLWKLVQAAYQALNYMDPNATTACWLCYDTKPPFYEAIGMNTTYNLTNQENPLQCRWEERRVGITLQQVRGKGVCLG</sequence>
<evidence type="ECO:0000313" key="1">
    <source>
        <dbReference type="EMBL" id="NXS65615.1"/>
    </source>
</evidence>
<feature type="non-terminal residue" evidence="1">
    <location>
        <position position="83"/>
    </location>
</feature>
<accession>A0A7L2W6D1</accession>
<protein>
    <submittedName>
        <fullName evidence="1">ENV1 protein</fullName>
    </submittedName>
</protein>
<dbReference type="EMBL" id="VYZV01003877">
    <property type="protein sequence ID" value="NXS65615.1"/>
    <property type="molecule type" value="Genomic_DNA"/>
</dbReference>
<dbReference type="AlphaFoldDB" id="A0A7L2W6D1"/>
<proteinExistence type="predicted"/>
<comment type="caution">
    <text evidence="1">The sequence shown here is derived from an EMBL/GenBank/DDBJ whole genome shotgun (WGS) entry which is preliminary data.</text>
</comment>
<dbReference type="InterPro" id="IPR018154">
    <property type="entry name" value="TLV/ENV_coat_polyprotein"/>
</dbReference>
<name>A0A7L2W6D1_PANHA</name>
<gene>
    <name evidence="1" type="primary">Env1_1</name>
    <name evidence="1" type="ORF">PANHAL_R14007</name>
</gene>
<evidence type="ECO:0000313" key="2">
    <source>
        <dbReference type="Proteomes" id="UP000580171"/>
    </source>
</evidence>
<dbReference type="Pfam" id="PF00429">
    <property type="entry name" value="TLV_coat"/>
    <property type="match status" value="1"/>
</dbReference>
<dbReference type="Proteomes" id="UP000580171">
    <property type="component" value="Unassembled WGS sequence"/>
</dbReference>